<evidence type="ECO:0000313" key="3">
    <source>
        <dbReference type="EMBL" id="KAJ8870676.1"/>
    </source>
</evidence>
<name>A0ABQ9GGH3_9NEOP</name>
<proteinExistence type="predicted"/>
<reference evidence="3 4" key="1">
    <citation type="submission" date="2023-02" db="EMBL/GenBank/DDBJ databases">
        <title>LHISI_Scaffold_Assembly.</title>
        <authorList>
            <person name="Stuart O.P."/>
            <person name="Cleave R."/>
            <person name="Magrath M.J.L."/>
            <person name="Mikheyev A.S."/>
        </authorList>
    </citation>
    <scope>NUCLEOTIDE SEQUENCE [LARGE SCALE GENOMIC DNA]</scope>
    <source>
        <strain evidence="3">Daus_M_001</strain>
        <tissue evidence="3">Leg muscle</tissue>
    </source>
</reference>
<keyword evidence="1" id="KW-0175">Coiled coil</keyword>
<dbReference type="EMBL" id="JARBHB010000013">
    <property type="protein sequence ID" value="KAJ8870676.1"/>
    <property type="molecule type" value="Genomic_DNA"/>
</dbReference>
<feature type="coiled-coil region" evidence="1">
    <location>
        <begin position="68"/>
        <end position="95"/>
    </location>
</feature>
<gene>
    <name evidence="3" type="ORF">PR048_029700</name>
</gene>
<protein>
    <recommendedName>
        <fullName evidence="5">UBZ1-type domain-containing protein</fullName>
    </recommendedName>
</protein>
<keyword evidence="2" id="KW-0732">Signal</keyword>
<sequence>MLAAALTPLLWLCRVVDAAAKGVCVNCIKVDVRGTLEKRDTVSNSSGSRSKKPAGDSVASQYALQVALQTMKERCQQLQQRLAAEEEENLRLRMTLTSVRNCSGDENESDDEKVITNCPRKEVTSSEEKIARLSRQNSQLRHHLFLVASENRQLWCRLSSLTEANESLGNQLSKISLSLANQSTTKLPELGNGSRVLDNPEKDKTVQNQDKDNMTSVHLGENKIVLPSFAVAKSYDLEDQSLEEMSIKLLKNLLQEKIGLEQQYAEMVKMHSESSSFGIPNLDFGYFESCDDSTLEQLGVHYGKLCEMREMMKAHRNKLKVALDNFSSRRNEASCDCLDKATMTVTPVEVTREEEVEVRRWGGADLSVYSADIRQQLDLVAEPPDTNDVPPPVATQDNVRICPLCRQLYHMTTSTFDDFVNHVYAHFQVEDELDLALDNFEVIPK</sequence>
<evidence type="ECO:0000256" key="2">
    <source>
        <dbReference type="SAM" id="SignalP"/>
    </source>
</evidence>
<evidence type="ECO:0000313" key="4">
    <source>
        <dbReference type="Proteomes" id="UP001159363"/>
    </source>
</evidence>
<comment type="caution">
    <text evidence="3">The sequence shown here is derived from an EMBL/GenBank/DDBJ whole genome shotgun (WGS) entry which is preliminary data.</text>
</comment>
<organism evidence="3 4">
    <name type="scientific">Dryococelus australis</name>
    <dbReference type="NCBI Taxonomy" id="614101"/>
    <lineage>
        <taxon>Eukaryota</taxon>
        <taxon>Metazoa</taxon>
        <taxon>Ecdysozoa</taxon>
        <taxon>Arthropoda</taxon>
        <taxon>Hexapoda</taxon>
        <taxon>Insecta</taxon>
        <taxon>Pterygota</taxon>
        <taxon>Neoptera</taxon>
        <taxon>Polyneoptera</taxon>
        <taxon>Phasmatodea</taxon>
        <taxon>Verophasmatodea</taxon>
        <taxon>Anareolatae</taxon>
        <taxon>Phasmatidae</taxon>
        <taxon>Eurycanthinae</taxon>
        <taxon>Dryococelus</taxon>
    </lineage>
</organism>
<evidence type="ECO:0000256" key="1">
    <source>
        <dbReference type="SAM" id="Coils"/>
    </source>
</evidence>
<evidence type="ECO:0008006" key="5">
    <source>
        <dbReference type="Google" id="ProtNLM"/>
    </source>
</evidence>
<dbReference type="Proteomes" id="UP001159363">
    <property type="component" value="Chromosome 12"/>
</dbReference>
<accession>A0ABQ9GGH3</accession>
<feature type="chain" id="PRO_5046771868" description="UBZ1-type domain-containing protein" evidence="2">
    <location>
        <begin position="19"/>
        <end position="445"/>
    </location>
</feature>
<feature type="signal peptide" evidence="2">
    <location>
        <begin position="1"/>
        <end position="18"/>
    </location>
</feature>
<keyword evidence="4" id="KW-1185">Reference proteome</keyword>